<proteinExistence type="predicted"/>
<organism evidence="2 3">
    <name type="scientific">Aphis glycines</name>
    <name type="common">Soybean aphid</name>
    <dbReference type="NCBI Taxonomy" id="307491"/>
    <lineage>
        <taxon>Eukaryota</taxon>
        <taxon>Metazoa</taxon>
        <taxon>Ecdysozoa</taxon>
        <taxon>Arthropoda</taxon>
        <taxon>Hexapoda</taxon>
        <taxon>Insecta</taxon>
        <taxon>Pterygota</taxon>
        <taxon>Neoptera</taxon>
        <taxon>Paraneoptera</taxon>
        <taxon>Hemiptera</taxon>
        <taxon>Sternorrhyncha</taxon>
        <taxon>Aphidomorpha</taxon>
        <taxon>Aphidoidea</taxon>
        <taxon>Aphididae</taxon>
        <taxon>Aphidini</taxon>
        <taxon>Aphis</taxon>
        <taxon>Aphis</taxon>
    </lineage>
</organism>
<protein>
    <submittedName>
        <fullName evidence="2">Uncharacterized protein</fullName>
    </submittedName>
</protein>
<evidence type="ECO:0000313" key="3">
    <source>
        <dbReference type="Proteomes" id="UP000475862"/>
    </source>
</evidence>
<name>A0A6G0TB99_APHGL</name>
<evidence type="ECO:0000256" key="1">
    <source>
        <dbReference type="SAM" id="Phobius"/>
    </source>
</evidence>
<dbReference type="EMBL" id="VYZN01000044">
    <property type="protein sequence ID" value="KAE9529719.1"/>
    <property type="molecule type" value="Genomic_DNA"/>
</dbReference>
<dbReference type="OrthoDB" id="10636738at2759"/>
<keyword evidence="1" id="KW-0812">Transmembrane</keyword>
<reference evidence="2 3" key="1">
    <citation type="submission" date="2019-08" db="EMBL/GenBank/DDBJ databases">
        <title>The genome of the soybean aphid Biotype 1, its phylome, world population structure and adaptation to the North American continent.</title>
        <authorList>
            <person name="Giordano R."/>
            <person name="Donthu R.K."/>
            <person name="Hernandez A.G."/>
            <person name="Wright C.L."/>
            <person name="Zimin A.V."/>
        </authorList>
    </citation>
    <scope>NUCLEOTIDE SEQUENCE [LARGE SCALE GENOMIC DNA]</scope>
    <source>
        <tissue evidence="2">Whole aphids</tissue>
    </source>
</reference>
<feature type="transmembrane region" description="Helical" evidence="1">
    <location>
        <begin position="97"/>
        <end position="116"/>
    </location>
</feature>
<gene>
    <name evidence="2" type="ORF">AGLY_011815</name>
</gene>
<evidence type="ECO:0000313" key="2">
    <source>
        <dbReference type="EMBL" id="KAE9529719.1"/>
    </source>
</evidence>
<keyword evidence="1" id="KW-0472">Membrane</keyword>
<dbReference type="Proteomes" id="UP000475862">
    <property type="component" value="Unassembled WGS sequence"/>
</dbReference>
<sequence length="205" mass="23633">MEVATDQAKLALSNVGNYGSTKLGTENRLKNLCMSTGLDSVIIEINYYYFEFRLLSHSPLTVTVRLLPVVPDPLGSGAYDHRHYREKDCDEPQERHICSSLFTIVVVLFIIIIIFYYRFYHWPLLIICLFHSLSYIAYLHLVDGKYLPKSTVVVHLYSKLYPEKTVIFKPFSKSSVGIKFPNIHFVLTGCKEKNKVVCRRNPLAH</sequence>
<keyword evidence="1" id="KW-1133">Transmembrane helix</keyword>
<comment type="caution">
    <text evidence="2">The sequence shown here is derived from an EMBL/GenBank/DDBJ whole genome shotgun (WGS) entry which is preliminary data.</text>
</comment>
<feature type="transmembrane region" description="Helical" evidence="1">
    <location>
        <begin position="122"/>
        <end position="141"/>
    </location>
</feature>
<accession>A0A6G0TB99</accession>
<dbReference type="AlphaFoldDB" id="A0A6G0TB99"/>
<keyword evidence="3" id="KW-1185">Reference proteome</keyword>